<proteinExistence type="predicted"/>
<feature type="domain" description="Methyltransferase FkbM" evidence="1">
    <location>
        <begin position="52"/>
        <end position="136"/>
    </location>
</feature>
<dbReference type="InterPro" id="IPR052514">
    <property type="entry name" value="SAM-dependent_MTase"/>
</dbReference>
<accession>A0ABP0IPH5</accession>
<gene>
    <name evidence="2" type="ORF">SCF082_LOCUS8207</name>
</gene>
<dbReference type="EMBL" id="CAXAMM010004670">
    <property type="protein sequence ID" value="CAK9004490.1"/>
    <property type="molecule type" value="Genomic_DNA"/>
</dbReference>
<comment type="caution">
    <text evidence="2">The sequence shown here is derived from an EMBL/GenBank/DDBJ whole genome shotgun (WGS) entry which is preliminary data.</text>
</comment>
<dbReference type="PANTHER" id="PTHR34203:SF15">
    <property type="entry name" value="SLL1173 PROTEIN"/>
    <property type="match status" value="1"/>
</dbReference>
<organism evidence="2 3">
    <name type="scientific">Durusdinium trenchii</name>
    <dbReference type="NCBI Taxonomy" id="1381693"/>
    <lineage>
        <taxon>Eukaryota</taxon>
        <taxon>Sar</taxon>
        <taxon>Alveolata</taxon>
        <taxon>Dinophyceae</taxon>
        <taxon>Suessiales</taxon>
        <taxon>Symbiodiniaceae</taxon>
        <taxon>Durusdinium</taxon>
    </lineage>
</organism>
<name>A0ABP0IPH5_9DINO</name>
<dbReference type="InterPro" id="IPR029063">
    <property type="entry name" value="SAM-dependent_MTases_sf"/>
</dbReference>
<evidence type="ECO:0000313" key="2">
    <source>
        <dbReference type="EMBL" id="CAK9004490.1"/>
    </source>
</evidence>
<evidence type="ECO:0000313" key="3">
    <source>
        <dbReference type="Proteomes" id="UP001642464"/>
    </source>
</evidence>
<keyword evidence="3" id="KW-1185">Reference proteome</keyword>
<evidence type="ECO:0000259" key="1">
    <source>
        <dbReference type="Pfam" id="PF05050"/>
    </source>
</evidence>
<protein>
    <recommendedName>
        <fullName evidence="1">Methyltransferase FkbM domain-containing protein</fullName>
    </recommendedName>
</protein>
<dbReference type="PANTHER" id="PTHR34203">
    <property type="entry name" value="METHYLTRANSFERASE, FKBM FAMILY PROTEIN"/>
    <property type="match status" value="1"/>
</dbReference>
<dbReference type="SUPFAM" id="SSF53335">
    <property type="entry name" value="S-adenosyl-L-methionine-dependent methyltransferases"/>
    <property type="match status" value="1"/>
</dbReference>
<dbReference type="InterPro" id="IPR006342">
    <property type="entry name" value="FkbM_mtfrase"/>
</dbReference>
<reference evidence="2 3" key="1">
    <citation type="submission" date="2024-02" db="EMBL/GenBank/DDBJ databases">
        <authorList>
            <person name="Chen Y."/>
            <person name="Shah S."/>
            <person name="Dougan E. K."/>
            <person name="Thang M."/>
            <person name="Chan C."/>
        </authorList>
    </citation>
    <scope>NUCLEOTIDE SEQUENCE [LARGE SCALE GENOMIC DNA]</scope>
</reference>
<dbReference type="NCBIfam" id="TIGR01444">
    <property type="entry name" value="fkbM_fam"/>
    <property type="match status" value="1"/>
</dbReference>
<dbReference type="Proteomes" id="UP001642464">
    <property type="component" value="Unassembled WGS sequence"/>
</dbReference>
<sequence length="186" mass="20957">MLTCRLTSATRFQIIFAAASDTVESHWDTVEFPDGPAGLETAGLDGKVGKLRSKSRTTPVPLTTVDTLVHDLKLPKVDILIIDAEGADPAVLQGAEKTLNSVRYMMFETHRWQTGTHWEKTTILHVLRRLNGYGFECYWAGNNGKLYSITSCYTEEFEESHWGNIVCVKRQDVWFSIMESADPNSR</sequence>
<dbReference type="Gene3D" id="3.40.50.150">
    <property type="entry name" value="Vaccinia Virus protein VP39"/>
    <property type="match status" value="1"/>
</dbReference>
<dbReference type="Pfam" id="PF05050">
    <property type="entry name" value="Methyltransf_21"/>
    <property type="match status" value="1"/>
</dbReference>